<protein>
    <recommendedName>
        <fullName evidence="2">HNH endonuclease</fullName>
    </recommendedName>
</protein>
<proteinExistence type="predicted"/>
<evidence type="ECO:0008006" key="2">
    <source>
        <dbReference type="Google" id="ProtNLM"/>
    </source>
</evidence>
<gene>
    <name evidence="1" type="ORF">F4Y08_05530</name>
</gene>
<reference evidence="1" key="1">
    <citation type="submission" date="2019-09" db="EMBL/GenBank/DDBJ databases">
        <title>Characterisation of the sponge microbiome using genome-centric metagenomics.</title>
        <authorList>
            <person name="Engelberts J.P."/>
            <person name="Robbins S.J."/>
            <person name="De Goeij J.M."/>
            <person name="Aranda M."/>
            <person name="Bell S.C."/>
            <person name="Webster N.S."/>
        </authorList>
    </citation>
    <scope>NUCLEOTIDE SEQUENCE</scope>
    <source>
        <strain evidence="1">SB0662_bin_9</strain>
    </source>
</reference>
<name>A0A6B1DRE6_9CHLR</name>
<accession>A0A6B1DRE6</accession>
<dbReference type="AlphaFoldDB" id="A0A6B1DRE6"/>
<dbReference type="EMBL" id="VXPY01000036">
    <property type="protein sequence ID" value="MYD89787.1"/>
    <property type="molecule type" value="Genomic_DNA"/>
</dbReference>
<sequence length="312" mass="34435">MLTPPRNPSDLDMRLTAAGTLARLSQIYRDAVPWSEIAKGFPYPGGRIMFASQALGIFKPRQMDRVLSIKTVVPREGRGAQYSDQVADGSENGMWVYDMRERSPVHSQNQWLKTAWMEGLPLIYLRGLAPAVYLPLFPVHVTDWDASAGQVRVALGLECISQQDLAEPTLRGGALSCYTYSRMQNRVSMARFRIDVLAAYKDTCALSGLVQPQLVDAVPIVQGLSGDTLALGVTEGLCMSRLHHAAFNANLLGVDPDGRIHVSEQLDASEAGDSFSRHLTSLAGRRISMPRTLELHPNRDLLAVRFEQFQAD</sequence>
<comment type="caution">
    <text evidence="1">The sequence shown here is derived from an EMBL/GenBank/DDBJ whole genome shotgun (WGS) entry which is preliminary data.</text>
</comment>
<evidence type="ECO:0000313" key="1">
    <source>
        <dbReference type="EMBL" id="MYD89787.1"/>
    </source>
</evidence>
<organism evidence="1">
    <name type="scientific">Caldilineaceae bacterium SB0662_bin_9</name>
    <dbReference type="NCBI Taxonomy" id="2605258"/>
    <lineage>
        <taxon>Bacteria</taxon>
        <taxon>Bacillati</taxon>
        <taxon>Chloroflexota</taxon>
        <taxon>Caldilineae</taxon>
        <taxon>Caldilineales</taxon>
        <taxon>Caldilineaceae</taxon>
    </lineage>
</organism>